<organism evidence="1 2">
    <name type="scientific">Acaulospora colombiana</name>
    <dbReference type="NCBI Taxonomy" id="27376"/>
    <lineage>
        <taxon>Eukaryota</taxon>
        <taxon>Fungi</taxon>
        <taxon>Fungi incertae sedis</taxon>
        <taxon>Mucoromycota</taxon>
        <taxon>Glomeromycotina</taxon>
        <taxon>Glomeromycetes</taxon>
        <taxon>Diversisporales</taxon>
        <taxon>Acaulosporaceae</taxon>
        <taxon>Acaulospora</taxon>
    </lineage>
</organism>
<sequence>MPDKTIKIFSGALRRFLAYNRPRILPTNDALHVIPEVANAYAELVYARATRKDELGNGERLFSPLMISAFNELCGVESDAPLEDHDDPITKMEFSQSQ</sequence>
<accession>A0ACA9K0A9</accession>
<evidence type="ECO:0000313" key="1">
    <source>
        <dbReference type="EMBL" id="CAG8444923.1"/>
    </source>
</evidence>
<name>A0ACA9K0A9_9GLOM</name>
<evidence type="ECO:0000313" key="2">
    <source>
        <dbReference type="Proteomes" id="UP000789525"/>
    </source>
</evidence>
<keyword evidence="2" id="KW-1185">Reference proteome</keyword>
<dbReference type="EMBL" id="CAJVPT010000460">
    <property type="protein sequence ID" value="CAG8444923.1"/>
    <property type="molecule type" value="Genomic_DNA"/>
</dbReference>
<comment type="caution">
    <text evidence="1">The sequence shown here is derived from an EMBL/GenBank/DDBJ whole genome shotgun (WGS) entry which is preliminary data.</text>
</comment>
<gene>
    <name evidence="1" type="ORF">ACOLOM_LOCUS454</name>
</gene>
<reference evidence="1" key="1">
    <citation type="submission" date="2021-06" db="EMBL/GenBank/DDBJ databases">
        <authorList>
            <person name="Kallberg Y."/>
            <person name="Tangrot J."/>
            <person name="Rosling A."/>
        </authorList>
    </citation>
    <scope>NUCLEOTIDE SEQUENCE</scope>
    <source>
        <strain evidence="1">CL356</strain>
    </source>
</reference>
<dbReference type="Proteomes" id="UP000789525">
    <property type="component" value="Unassembled WGS sequence"/>
</dbReference>
<protein>
    <submittedName>
        <fullName evidence="1">6096_t:CDS:1</fullName>
    </submittedName>
</protein>
<proteinExistence type="predicted"/>